<feature type="non-terminal residue" evidence="1">
    <location>
        <position position="52"/>
    </location>
</feature>
<evidence type="ECO:0000313" key="1">
    <source>
        <dbReference type="EMBL" id="CAI5793794.1"/>
    </source>
</evidence>
<dbReference type="AlphaFoldDB" id="A0AA35PMR0"/>
<dbReference type="Proteomes" id="UP001178461">
    <property type="component" value="Chromosome Z"/>
</dbReference>
<dbReference type="EMBL" id="OX395140">
    <property type="protein sequence ID" value="CAI5793794.1"/>
    <property type="molecule type" value="Genomic_DNA"/>
</dbReference>
<proteinExistence type="predicted"/>
<reference evidence="1" key="1">
    <citation type="submission" date="2022-12" db="EMBL/GenBank/DDBJ databases">
        <authorList>
            <person name="Alioto T."/>
            <person name="Alioto T."/>
            <person name="Gomez Garrido J."/>
        </authorList>
    </citation>
    <scope>NUCLEOTIDE SEQUENCE</scope>
</reference>
<sequence>MAQMTTYLVVFKESQSITILMSLNEVVTTLNALLCQEASLYMFAMFSSTYSQ</sequence>
<evidence type="ECO:0000313" key="2">
    <source>
        <dbReference type="Proteomes" id="UP001178461"/>
    </source>
</evidence>
<organism evidence="1 2">
    <name type="scientific">Podarcis lilfordi</name>
    <name type="common">Lilford's wall lizard</name>
    <dbReference type="NCBI Taxonomy" id="74358"/>
    <lineage>
        <taxon>Eukaryota</taxon>
        <taxon>Metazoa</taxon>
        <taxon>Chordata</taxon>
        <taxon>Craniata</taxon>
        <taxon>Vertebrata</taxon>
        <taxon>Euteleostomi</taxon>
        <taxon>Lepidosauria</taxon>
        <taxon>Squamata</taxon>
        <taxon>Bifurcata</taxon>
        <taxon>Unidentata</taxon>
        <taxon>Episquamata</taxon>
        <taxon>Laterata</taxon>
        <taxon>Lacertibaenia</taxon>
        <taxon>Lacertidae</taxon>
        <taxon>Podarcis</taxon>
    </lineage>
</organism>
<keyword evidence="2" id="KW-1185">Reference proteome</keyword>
<name>A0AA35PMR0_9SAUR</name>
<accession>A0AA35PMR0</accession>
<protein>
    <submittedName>
        <fullName evidence="1">Uncharacterized protein</fullName>
    </submittedName>
</protein>
<gene>
    <name evidence="1" type="ORF">PODLI_1B005908</name>
</gene>